<keyword evidence="3" id="KW-1185">Reference proteome</keyword>
<comment type="caution">
    <text evidence="2">The sequence shown here is derived from an EMBL/GenBank/DDBJ whole genome shotgun (WGS) entry which is preliminary data.</text>
</comment>
<dbReference type="OrthoDB" id="8560358at2"/>
<proteinExistence type="predicted"/>
<evidence type="ECO:0000313" key="2">
    <source>
        <dbReference type="EMBL" id="GBL45981.1"/>
    </source>
</evidence>
<dbReference type="Gene3D" id="3.20.80.10">
    <property type="entry name" value="Regulatory factor, effector binding domain"/>
    <property type="match status" value="1"/>
</dbReference>
<protein>
    <submittedName>
        <fullName evidence="2">Bacterial transcription activator, effector binding protein</fullName>
    </submittedName>
</protein>
<evidence type="ECO:0000313" key="3">
    <source>
        <dbReference type="Proteomes" id="UP000286806"/>
    </source>
</evidence>
<sequence length="176" mass="19339">MIKKNWLPFVLAFVLPIVLVFWWWGGFNRATIVQTVAGPYHYVYAEHIGDYGKIPDIQIKVADALRAQGITPGAPITILYDDPRTTLKSAQRAHVGYLLGRGVAIKAPLQVGDIAARPVLEARVQASMLLAPSTAYQALHDYLKSGGKDIRMPTVEIYVPGNSINQMGVLTVEMPI</sequence>
<dbReference type="Proteomes" id="UP000286806">
    <property type="component" value="Unassembled WGS sequence"/>
</dbReference>
<keyword evidence="1" id="KW-0472">Membrane</keyword>
<keyword evidence="1" id="KW-0812">Transmembrane</keyword>
<name>A0A401JED1_9PROT</name>
<dbReference type="AlphaFoldDB" id="A0A401JED1"/>
<reference evidence="2 3" key="1">
    <citation type="journal article" date="2019" name="Front. Microbiol.">
        <title>Genomes of Neutrophilic Sulfur-Oxidizing Chemolithoautotrophs Representing 9 Proteobacterial Species From 8 Genera.</title>
        <authorList>
            <person name="Watanabe T."/>
            <person name="Kojima H."/>
            <person name="Umezawa K."/>
            <person name="Hori C."/>
            <person name="Takasuka T.E."/>
            <person name="Kato Y."/>
            <person name="Fukui M."/>
        </authorList>
    </citation>
    <scope>NUCLEOTIDE SEQUENCE [LARGE SCALE GENOMIC DNA]</scope>
    <source>
        <strain evidence="2 3">TTN</strain>
    </source>
</reference>
<feature type="transmembrane region" description="Helical" evidence="1">
    <location>
        <begin position="6"/>
        <end position="24"/>
    </location>
</feature>
<dbReference type="InterPro" id="IPR011256">
    <property type="entry name" value="Reg_factor_effector_dom_sf"/>
</dbReference>
<dbReference type="RefSeq" id="WP_124704779.1">
    <property type="nucleotide sequence ID" value="NZ_BGOW01000015.1"/>
</dbReference>
<organism evidence="2 3">
    <name type="scientific">Sulfuriferula multivorans</name>
    <dbReference type="NCBI Taxonomy" id="1559896"/>
    <lineage>
        <taxon>Bacteria</taxon>
        <taxon>Pseudomonadati</taxon>
        <taxon>Pseudomonadota</taxon>
        <taxon>Betaproteobacteria</taxon>
        <taxon>Nitrosomonadales</taxon>
        <taxon>Sulfuricellaceae</taxon>
        <taxon>Sulfuriferula</taxon>
    </lineage>
</organism>
<dbReference type="SUPFAM" id="SSF55136">
    <property type="entry name" value="Probable bacterial effector-binding domain"/>
    <property type="match status" value="1"/>
</dbReference>
<evidence type="ECO:0000256" key="1">
    <source>
        <dbReference type="SAM" id="Phobius"/>
    </source>
</evidence>
<accession>A0A401JED1</accession>
<gene>
    <name evidence="2" type="ORF">SFMTTN_1793</name>
</gene>
<dbReference type="EMBL" id="BGOW01000015">
    <property type="protein sequence ID" value="GBL45981.1"/>
    <property type="molecule type" value="Genomic_DNA"/>
</dbReference>
<keyword evidence="1" id="KW-1133">Transmembrane helix</keyword>